<reference evidence="9" key="1">
    <citation type="submission" date="2023-03" db="EMBL/GenBank/DDBJ databases">
        <title>Complete genome of Cladonia borealis.</title>
        <authorList>
            <person name="Park H."/>
        </authorList>
    </citation>
    <scope>NUCLEOTIDE SEQUENCE</scope>
    <source>
        <strain evidence="9">ANT050790</strain>
    </source>
</reference>
<dbReference type="InterPro" id="IPR015590">
    <property type="entry name" value="Aldehyde_DH_dom"/>
</dbReference>
<dbReference type="Pfam" id="PF00171">
    <property type="entry name" value="Aldedh"/>
    <property type="match status" value="1"/>
</dbReference>
<evidence type="ECO:0000313" key="10">
    <source>
        <dbReference type="Proteomes" id="UP001166286"/>
    </source>
</evidence>
<dbReference type="EC" id="1.2.1.3" evidence="3"/>
<dbReference type="Gene3D" id="3.40.605.10">
    <property type="entry name" value="Aldehyde Dehydrogenase, Chain A, domain 1"/>
    <property type="match status" value="1"/>
</dbReference>
<dbReference type="InterPro" id="IPR029510">
    <property type="entry name" value="Ald_DH_CS_GLU"/>
</dbReference>
<keyword evidence="7" id="KW-1133">Transmembrane helix</keyword>
<accession>A0AA39QQA9</accession>
<dbReference type="FunFam" id="3.40.605.10:FF:000014">
    <property type="entry name" value="aldehyde dehydrogenase 22A1"/>
    <property type="match status" value="1"/>
</dbReference>
<dbReference type="Gene3D" id="3.40.309.10">
    <property type="entry name" value="Aldehyde Dehydrogenase, Chain A, domain 2"/>
    <property type="match status" value="1"/>
</dbReference>
<comment type="caution">
    <text evidence="9">The sequence shown here is derived from an EMBL/GenBank/DDBJ whole genome shotgun (WGS) entry which is preliminary data.</text>
</comment>
<organism evidence="9 10">
    <name type="scientific">Cladonia borealis</name>
    <dbReference type="NCBI Taxonomy" id="184061"/>
    <lineage>
        <taxon>Eukaryota</taxon>
        <taxon>Fungi</taxon>
        <taxon>Dikarya</taxon>
        <taxon>Ascomycota</taxon>
        <taxon>Pezizomycotina</taxon>
        <taxon>Lecanoromycetes</taxon>
        <taxon>OSLEUM clade</taxon>
        <taxon>Lecanoromycetidae</taxon>
        <taxon>Lecanorales</taxon>
        <taxon>Lecanorineae</taxon>
        <taxon>Cladoniaceae</taxon>
        <taxon>Cladonia</taxon>
    </lineage>
</organism>
<dbReference type="InterPro" id="IPR016160">
    <property type="entry name" value="Ald_DH_CS_CYS"/>
</dbReference>
<dbReference type="PROSITE" id="PS00687">
    <property type="entry name" value="ALDEHYDE_DEHYDR_GLU"/>
    <property type="match status" value="1"/>
</dbReference>
<evidence type="ECO:0000256" key="6">
    <source>
        <dbReference type="RuleBase" id="RU003345"/>
    </source>
</evidence>
<proteinExistence type="inferred from homology"/>
<dbReference type="CDD" id="cd07098">
    <property type="entry name" value="ALDH_F15-22"/>
    <property type="match status" value="1"/>
</dbReference>
<dbReference type="AlphaFoldDB" id="A0AA39QQA9"/>
<dbReference type="PANTHER" id="PTHR11699">
    <property type="entry name" value="ALDEHYDE DEHYDROGENASE-RELATED"/>
    <property type="match status" value="1"/>
</dbReference>
<keyword evidence="2 6" id="KW-0560">Oxidoreductase</keyword>
<keyword evidence="7" id="KW-0472">Membrane</keyword>
<dbReference type="EMBL" id="JAFEKC020000024">
    <property type="protein sequence ID" value="KAK0507168.1"/>
    <property type="molecule type" value="Genomic_DNA"/>
</dbReference>
<comment type="similarity">
    <text evidence="1 6">Belongs to the aldehyde dehydrogenase family.</text>
</comment>
<sequence length="597" mass="65232">MANSNQLPENVPWLEILIFILSIGLVLTVFNYIVLNDSNEQPVTFDVPIPEQCGPQWKGEVLDRPSIKVSGSSAIQCYCPANGRLLGFVNPSTPDGIDRAIAKAKKAQKKWSKMTFKQRRRVMKTLLKHILDHQEAIATVACLDSGKTKIDASLGEILVTVEKLKWTIQHGEKALKPERRPTNFLMMYKYNEVRWEPLGVVAACVSWNYPFHNFMGPLISALFTGSAIVVKASESTAWSTQYFASIARSALASCGHSPNLVQPLLCWPQAAGHLTSHPDISHITFIGSRPVAHHVAASAAKSLIPVCIELGGKDPAIILDDVKNLHQVASILMRGTFQSAGQNCIGIERIICLPKIYSGLISILGKRIKELRTGSSLDNPDNVDVGAMISDARFQQLEDLITDAVGQGARCLVGGKRYTHPKYPKGHYFQPTLLVDVTPPMRIANEELFAPICVLMPATSVTHAIEIANSTLYALGASVFGTNASAIQRVTNEVKAGMVSVNDFAVYYAVSLPFGGVKGSGYGRFGGEEGLRNICNTKAVCRDRLPGWIGTSIPPALDYPITGARRAWEVCRGVVELGYGIRLRMRVGGLWRFIRNG</sequence>
<gene>
    <name evidence="9" type="ORF">JMJ35_010206</name>
</gene>
<evidence type="ECO:0000256" key="3">
    <source>
        <dbReference type="ARBA" id="ARBA00024226"/>
    </source>
</evidence>
<evidence type="ECO:0000256" key="5">
    <source>
        <dbReference type="PROSITE-ProRule" id="PRU10007"/>
    </source>
</evidence>
<evidence type="ECO:0000256" key="1">
    <source>
        <dbReference type="ARBA" id="ARBA00009986"/>
    </source>
</evidence>
<feature type="domain" description="Aldehyde dehydrogenase" evidence="8">
    <location>
        <begin position="73"/>
        <end position="540"/>
    </location>
</feature>
<dbReference type="PROSITE" id="PS00070">
    <property type="entry name" value="ALDEHYDE_DEHYDR_CYS"/>
    <property type="match status" value="1"/>
</dbReference>
<dbReference type="Proteomes" id="UP001166286">
    <property type="component" value="Unassembled WGS sequence"/>
</dbReference>
<dbReference type="FunFam" id="3.40.309.10:FF:000024">
    <property type="entry name" value="Betaine aldehyde dehydrogenase"/>
    <property type="match status" value="1"/>
</dbReference>
<name>A0AA39QQA9_9LECA</name>
<keyword evidence="7" id="KW-0812">Transmembrane</keyword>
<keyword evidence="10" id="KW-1185">Reference proteome</keyword>
<evidence type="ECO:0000259" key="8">
    <source>
        <dbReference type="Pfam" id="PF00171"/>
    </source>
</evidence>
<dbReference type="InterPro" id="IPR016162">
    <property type="entry name" value="Ald_DH_N"/>
</dbReference>
<dbReference type="InterPro" id="IPR016163">
    <property type="entry name" value="Ald_DH_C"/>
</dbReference>
<feature type="transmembrane region" description="Helical" evidence="7">
    <location>
        <begin position="12"/>
        <end position="35"/>
    </location>
</feature>
<evidence type="ECO:0000256" key="2">
    <source>
        <dbReference type="ARBA" id="ARBA00023002"/>
    </source>
</evidence>
<evidence type="ECO:0000256" key="4">
    <source>
        <dbReference type="ARBA" id="ARBA00049194"/>
    </source>
</evidence>
<dbReference type="InterPro" id="IPR016161">
    <property type="entry name" value="Ald_DH/histidinol_DH"/>
</dbReference>
<comment type="catalytic activity">
    <reaction evidence="4">
        <text>an aldehyde + NAD(+) + H2O = a carboxylate + NADH + 2 H(+)</text>
        <dbReference type="Rhea" id="RHEA:16185"/>
        <dbReference type="ChEBI" id="CHEBI:15377"/>
        <dbReference type="ChEBI" id="CHEBI:15378"/>
        <dbReference type="ChEBI" id="CHEBI:17478"/>
        <dbReference type="ChEBI" id="CHEBI:29067"/>
        <dbReference type="ChEBI" id="CHEBI:57540"/>
        <dbReference type="ChEBI" id="CHEBI:57945"/>
        <dbReference type="EC" id="1.2.1.3"/>
    </reaction>
</comment>
<protein>
    <recommendedName>
        <fullName evidence="3">aldehyde dehydrogenase (NAD(+))</fullName>
        <ecNumber evidence="3">1.2.1.3</ecNumber>
    </recommendedName>
</protein>
<dbReference type="SUPFAM" id="SSF53720">
    <property type="entry name" value="ALDH-like"/>
    <property type="match status" value="1"/>
</dbReference>
<feature type="active site" evidence="5">
    <location>
        <position position="309"/>
    </location>
</feature>
<dbReference type="GO" id="GO:0004029">
    <property type="term" value="F:aldehyde dehydrogenase (NAD+) activity"/>
    <property type="evidence" value="ECO:0007669"/>
    <property type="project" value="UniProtKB-EC"/>
</dbReference>
<evidence type="ECO:0000313" key="9">
    <source>
        <dbReference type="EMBL" id="KAK0507168.1"/>
    </source>
</evidence>
<evidence type="ECO:0000256" key="7">
    <source>
        <dbReference type="SAM" id="Phobius"/>
    </source>
</evidence>